<keyword evidence="2" id="KW-1185">Reference proteome</keyword>
<accession>A0AAV4AK89</accession>
<evidence type="ECO:0000313" key="1">
    <source>
        <dbReference type="EMBL" id="GFO07203.1"/>
    </source>
</evidence>
<sequence length="117" mass="13542">MFGRICRLMVNKFPNFMTPTGQKIIYRVYTGATQCKFFVEERGTRSSCPTERDTVSLPLLCVVCAGNRKKRFCMFCPNVGKWQVTTEWASKSLGNILWRQDRVAMSTAAKIMRKFLR</sequence>
<gene>
    <name evidence="1" type="ORF">PoB_003370800</name>
</gene>
<proteinExistence type="predicted"/>
<name>A0AAV4AK89_9GAST</name>
<dbReference type="AlphaFoldDB" id="A0AAV4AK89"/>
<evidence type="ECO:0000313" key="2">
    <source>
        <dbReference type="Proteomes" id="UP000735302"/>
    </source>
</evidence>
<reference evidence="1 2" key="1">
    <citation type="journal article" date="2021" name="Elife">
        <title>Chloroplast acquisition without the gene transfer in kleptoplastic sea slugs, Plakobranchus ocellatus.</title>
        <authorList>
            <person name="Maeda T."/>
            <person name="Takahashi S."/>
            <person name="Yoshida T."/>
            <person name="Shimamura S."/>
            <person name="Takaki Y."/>
            <person name="Nagai Y."/>
            <person name="Toyoda A."/>
            <person name="Suzuki Y."/>
            <person name="Arimoto A."/>
            <person name="Ishii H."/>
            <person name="Satoh N."/>
            <person name="Nishiyama T."/>
            <person name="Hasebe M."/>
            <person name="Maruyama T."/>
            <person name="Minagawa J."/>
            <person name="Obokata J."/>
            <person name="Shigenobu S."/>
        </authorList>
    </citation>
    <scope>NUCLEOTIDE SEQUENCE [LARGE SCALE GENOMIC DNA]</scope>
</reference>
<dbReference type="Proteomes" id="UP000735302">
    <property type="component" value="Unassembled WGS sequence"/>
</dbReference>
<dbReference type="EMBL" id="BLXT01003843">
    <property type="protein sequence ID" value="GFO07203.1"/>
    <property type="molecule type" value="Genomic_DNA"/>
</dbReference>
<protein>
    <submittedName>
        <fullName evidence="1">Uncharacterized protein</fullName>
    </submittedName>
</protein>
<comment type="caution">
    <text evidence="1">The sequence shown here is derived from an EMBL/GenBank/DDBJ whole genome shotgun (WGS) entry which is preliminary data.</text>
</comment>
<organism evidence="1 2">
    <name type="scientific">Plakobranchus ocellatus</name>
    <dbReference type="NCBI Taxonomy" id="259542"/>
    <lineage>
        <taxon>Eukaryota</taxon>
        <taxon>Metazoa</taxon>
        <taxon>Spiralia</taxon>
        <taxon>Lophotrochozoa</taxon>
        <taxon>Mollusca</taxon>
        <taxon>Gastropoda</taxon>
        <taxon>Heterobranchia</taxon>
        <taxon>Euthyneura</taxon>
        <taxon>Panpulmonata</taxon>
        <taxon>Sacoglossa</taxon>
        <taxon>Placobranchoidea</taxon>
        <taxon>Plakobranchidae</taxon>
        <taxon>Plakobranchus</taxon>
    </lineage>
</organism>